<comment type="catalytic activity">
    <reaction evidence="1">
        <text>L-glutamyl-[protein] + S-adenosyl-L-methionine = [protein]-L-glutamate 5-O-methyl ester + S-adenosyl-L-homocysteine</text>
        <dbReference type="Rhea" id="RHEA:24452"/>
        <dbReference type="Rhea" id="RHEA-COMP:10208"/>
        <dbReference type="Rhea" id="RHEA-COMP:10311"/>
        <dbReference type="ChEBI" id="CHEBI:29973"/>
        <dbReference type="ChEBI" id="CHEBI:57856"/>
        <dbReference type="ChEBI" id="CHEBI:59789"/>
        <dbReference type="ChEBI" id="CHEBI:82795"/>
        <dbReference type="EC" id="2.1.1.80"/>
    </reaction>
</comment>
<name>A0A5B2TM63_9PROT</name>
<evidence type="ECO:0000256" key="4">
    <source>
        <dbReference type="ARBA" id="ARBA00022679"/>
    </source>
</evidence>
<dbReference type="SUPFAM" id="SSF47757">
    <property type="entry name" value="Chemotaxis receptor methyltransferase CheR, N-terminal domain"/>
    <property type="match status" value="1"/>
</dbReference>
<dbReference type="InterPro" id="IPR022641">
    <property type="entry name" value="CheR_N"/>
</dbReference>
<dbReference type="Pfam" id="PF03705">
    <property type="entry name" value="CheR_N"/>
    <property type="match status" value="1"/>
</dbReference>
<dbReference type="Gene3D" id="3.40.50.150">
    <property type="entry name" value="Vaccinia Virus protein VP39"/>
    <property type="match status" value="1"/>
</dbReference>
<dbReference type="InterPro" id="IPR036804">
    <property type="entry name" value="CheR_N_sf"/>
</dbReference>
<evidence type="ECO:0000313" key="7">
    <source>
        <dbReference type="EMBL" id="KAA2214810.1"/>
    </source>
</evidence>
<proteinExistence type="predicted"/>
<dbReference type="OrthoDB" id="9816309at2"/>
<keyword evidence="8" id="KW-1185">Reference proteome</keyword>
<keyword evidence="4" id="KW-0808">Transferase</keyword>
<evidence type="ECO:0000313" key="8">
    <source>
        <dbReference type="Proteomes" id="UP000322110"/>
    </source>
</evidence>
<organism evidence="7 8">
    <name type="scientific">Teichococcus oryzae</name>
    <dbReference type="NCBI Taxonomy" id="1608942"/>
    <lineage>
        <taxon>Bacteria</taxon>
        <taxon>Pseudomonadati</taxon>
        <taxon>Pseudomonadota</taxon>
        <taxon>Alphaproteobacteria</taxon>
        <taxon>Acetobacterales</taxon>
        <taxon>Roseomonadaceae</taxon>
        <taxon>Roseomonas</taxon>
    </lineage>
</organism>
<keyword evidence="3" id="KW-0489">Methyltransferase</keyword>
<dbReference type="Proteomes" id="UP000322110">
    <property type="component" value="Unassembled WGS sequence"/>
</dbReference>
<dbReference type="EC" id="2.1.1.80" evidence="2"/>
<dbReference type="SUPFAM" id="SSF53335">
    <property type="entry name" value="S-adenosyl-L-methionine-dependent methyltransferases"/>
    <property type="match status" value="1"/>
</dbReference>
<evidence type="ECO:0000259" key="6">
    <source>
        <dbReference type="PROSITE" id="PS50123"/>
    </source>
</evidence>
<dbReference type="InterPro" id="IPR000780">
    <property type="entry name" value="CheR_MeTrfase"/>
</dbReference>
<dbReference type="GO" id="GO:0032259">
    <property type="term" value="P:methylation"/>
    <property type="evidence" value="ECO:0007669"/>
    <property type="project" value="UniProtKB-KW"/>
</dbReference>
<dbReference type="EMBL" id="VUKA01000001">
    <property type="protein sequence ID" value="KAA2214810.1"/>
    <property type="molecule type" value="Genomic_DNA"/>
</dbReference>
<dbReference type="SMART" id="SM00138">
    <property type="entry name" value="MeTrc"/>
    <property type="match status" value="1"/>
</dbReference>
<dbReference type="PROSITE" id="PS50123">
    <property type="entry name" value="CHER"/>
    <property type="match status" value="1"/>
</dbReference>
<evidence type="ECO:0000256" key="5">
    <source>
        <dbReference type="ARBA" id="ARBA00022691"/>
    </source>
</evidence>
<gene>
    <name evidence="7" type="ORF">F0Q34_03740</name>
</gene>
<dbReference type="RefSeq" id="WP_149810765.1">
    <property type="nucleotide sequence ID" value="NZ_VUKA01000001.1"/>
</dbReference>
<dbReference type="GO" id="GO:0008983">
    <property type="term" value="F:protein-glutamate O-methyltransferase activity"/>
    <property type="evidence" value="ECO:0007669"/>
    <property type="project" value="UniProtKB-EC"/>
</dbReference>
<dbReference type="InterPro" id="IPR022642">
    <property type="entry name" value="CheR_C"/>
</dbReference>
<keyword evidence="5" id="KW-0949">S-adenosyl-L-methionine</keyword>
<comment type="caution">
    <text evidence="7">The sequence shown here is derived from an EMBL/GenBank/DDBJ whole genome shotgun (WGS) entry which is preliminary data.</text>
</comment>
<dbReference type="Pfam" id="PF01739">
    <property type="entry name" value="CheR"/>
    <property type="match status" value="1"/>
</dbReference>
<evidence type="ECO:0000256" key="3">
    <source>
        <dbReference type="ARBA" id="ARBA00022603"/>
    </source>
</evidence>
<dbReference type="PRINTS" id="PR00996">
    <property type="entry name" value="CHERMTFRASE"/>
</dbReference>
<dbReference type="InterPro" id="IPR050903">
    <property type="entry name" value="Bact_Chemotaxis_MeTrfase"/>
</dbReference>
<dbReference type="AlphaFoldDB" id="A0A5B2TM63"/>
<evidence type="ECO:0000256" key="2">
    <source>
        <dbReference type="ARBA" id="ARBA00012534"/>
    </source>
</evidence>
<dbReference type="PANTHER" id="PTHR24422">
    <property type="entry name" value="CHEMOTAXIS PROTEIN METHYLTRANSFERASE"/>
    <property type="match status" value="1"/>
</dbReference>
<sequence length="271" mass="29917">MNAEGFASIAALVKARSGIVLTPDKEYMLETRLTPILKAEKIADLDGLALRLRDPRAESLARAVTEALTTNESSFFRDGKPFDHLRRIVPKMLAARPAGHKLRVWSAACSTGQEAYSVAMVLSELGVRHAEIFGTDLSRDVVERAREGVFTQFEVQRGLPVQMMVKYFRQEAARWRAVPELRAMTRFEERNLLSDHRMLGRFDIVFCRNVLIYFDPPTKGRVLNALAAQLAGDGVMYLGGAETVLGLTDRLGALPGERGVYAPAALRAGAA</sequence>
<feature type="domain" description="CheR-type methyltransferase" evidence="6">
    <location>
        <begin position="1"/>
        <end position="254"/>
    </location>
</feature>
<dbReference type="InterPro" id="IPR029063">
    <property type="entry name" value="SAM-dependent_MTases_sf"/>
</dbReference>
<evidence type="ECO:0000256" key="1">
    <source>
        <dbReference type="ARBA" id="ARBA00001541"/>
    </source>
</evidence>
<reference evidence="7 8" key="1">
    <citation type="journal article" date="2015" name="Int. J. Syst. Evol. Microbiol.">
        <title>Roseomonas oryzae sp. nov., isolated from paddy rhizosphere soil.</title>
        <authorList>
            <person name="Ramaprasad E.V."/>
            <person name="Sasikala Ch."/>
            <person name="Ramana Ch.V."/>
        </authorList>
    </citation>
    <scope>NUCLEOTIDE SEQUENCE [LARGE SCALE GENOMIC DNA]</scope>
    <source>
        <strain evidence="7 8">KCTC 42542</strain>
    </source>
</reference>
<dbReference type="PANTHER" id="PTHR24422:SF21">
    <property type="entry name" value="CHEMOTAXIS PROTEIN METHYLTRANSFERASE 1"/>
    <property type="match status" value="1"/>
</dbReference>
<accession>A0A5B2TM63</accession>
<dbReference type="Gene3D" id="1.10.155.10">
    <property type="entry name" value="Chemotaxis receptor methyltransferase CheR, N-terminal domain"/>
    <property type="match status" value="1"/>
</dbReference>
<protein>
    <recommendedName>
        <fullName evidence="2">protein-glutamate O-methyltransferase</fullName>
        <ecNumber evidence="2">2.1.1.80</ecNumber>
    </recommendedName>
</protein>